<keyword evidence="1" id="KW-0175">Coiled coil</keyword>
<organism evidence="2">
    <name type="scientific">marine sediment metagenome</name>
    <dbReference type="NCBI Taxonomy" id="412755"/>
    <lineage>
        <taxon>unclassified sequences</taxon>
        <taxon>metagenomes</taxon>
        <taxon>ecological metagenomes</taxon>
    </lineage>
</organism>
<evidence type="ECO:0000256" key="1">
    <source>
        <dbReference type="SAM" id="Coils"/>
    </source>
</evidence>
<sequence>MVMGGATIESRLTLDAKQFTSTMNAARKQVIKLADEAIRSSKRQAIAINSMVTAYSGLSTTVRAIKTTQTDLRATIDKNIDVIKKYGASSREVEKLTQSFSKNELEIENLLGTLRRLRNAANKEIGEAKKLAAAYERQTAAIRKLEARQDILTA</sequence>
<accession>X0TYU7</accession>
<protein>
    <submittedName>
        <fullName evidence="2">Uncharacterized protein</fullName>
    </submittedName>
</protein>
<feature type="coiled-coil region" evidence="1">
    <location>
        <begin position="118"/>
        <end position="148"/>
    </location>
</feature>
<name>X0TYU7_9ZZZZ</name>
<gene>
    <name evidence="2" type="ORF">S01H1_19177</name>
</gene>
<dbReference type="AlphaFoldDB" id="X0TYU7"/>
<dbReference type="EMBL" id="BARS01010325">
    <property type="protein sequence ID" value="GAF92311.1"/>
    <property type="molecule type" value="Genomic_DNA"/>
</dbReference>
<reference evidence="2" key="1">
    <citation type="journal article" date="2014" name="Front. Microbiol.">
        <title>High frequency of phylogenetically diverse reductive dehalogenase-homologous genes in deep subseafloor sedimentary metagenomes.</title>
        <authorList>
            <person name="Kawai M."/>
            <person name="Futagami T."/>
            <person name="Toyoda A."/>
            <person name="Takaki Y."/>
            <person name="Nishi S."/>
            <person name="Hori S."/>
            <person name="Arai W."/>
            <person name="Tsubouchi T."/>
            <person name="Morono Y."/>
            <person name="Uchiyama I."/>
            <person name="Ito T."/>
            <person name="Fujiyama A."/>
            <person name="Inagaki F."/>
            <person name="Takami H."/>
        </authorList>
    </citation>
    <scope>NUCLEOTIDE SEQUENCE</scope>
    <source>
        <strain evidence="2">Expedition CK06-06</strain>
    </source>
</reference>
<feature type="non-terminal residue" evidence="2">
    <location>
        <position position="154"/>
    </location>
</feature>
<evidence type="ECO:0000313" key="2">
    <source>
        <dbReference type="EMBL" id="GAF92311.1"/>
    </source>
</evidence>
<comment type="caution">
    <text evidence="2">The sequence shown here is derived from an EMBL/GenBank/DDBJ whole genome shotgun (WGS) entry which is preliminary data.</text>
</comment>
<proteinExistence type="predicted"/>